<protein>
    <submittedName>
        <fullName evidence="1">Glycerol-3-phosphate/dihydroxyacetone phosphate acyltransferase</fullName>
    </submittedName>
</protein>
<comment type="caution">
    <text evidence="1">The sequence shown here is derived from an EMBL/GenBank/DDBJ whole genome shotgun (WGS) entry which is preliminary data.</text>
</comment>
<evidence type="ECO:0000313" key="2">
    <source>
        <dbReference type="Proteomes" id="UP001177260"/>
    </source>
</evidence>
<proteinExistence type="predicted"/>
<keyword evidence="1" id="KW-0808">Transferase</keyword>
<organism evidence="1 2">
    <name type="scientific">Aspergillus melleus</name>
    <dbReference type="NCBI Taxonomy" id="138277"/>
    <lineage>
        <taxon>Eukaryota</taxon>
        <taxon>Fungi</taxon>
        <taxon>Dikarya</taxon>
        <taxon>Ascomycota</taxon>
        <taxon>Pezizomycotina</taxon>
        <taxon>Eurotiomycetes</taxon>
        <taxon>Eurotiomycetidae</taxon>
        <taxon>Eurotiales</taxon>
        <taxon>Aspergillaceae</taxon>
        <taxon>Aspergillus</taxon>
        <taxon>Aspergillus subgen. Circumdati</taxon>
    </lineage>
</organism>
<reference evidence="1 2" key="1">
    <citation type="journal article" date="2023" name="ACS Omega">
        <title>Identification of the Neoaspergillic Acid Biosynthesis Gene Cluster by Establishing an In Vitro CRISPR-Ribonucleoprotein Genetic System in Aspergillus melleus.</title>
        <authorList>
            <person name="Yuan B."/>
            <person name="Grau M.F."/>
            <person name="Murata R.M."/>
            <person name="Torok T."/>
            <person name="Venkateswaran K."/>
            <person name="Stajich J.E."/>
            <person name="Wang C.C.C."/>
        </authorList>
    </citation>
    <scope>NUCLEOTIDE SEQUENCE [LARGE SCALE GENOMIC DNA]</scope>
    <source>
        <strain evidence="1 2">IMV 1140</strain>
    </source>
</reference>
<evidence type="ECO:0000313" key="1">
    <source>
        <dbReference type="EMBL" id="KAK1148860.1"/>
    </source>
</evidence>
<accession>A0ACC3BDP7</accession>
<dbReference type="EMBL" id="JAOPJF010000006">
    <property type="protein sequence ID" value="KAK1148860.1"/>
    <property type="molecule type" value="Genomic_DNA"/>
</dbReference>
<keyword evidence="1" id="KW-0012">Acyltransferase</keyword>
<dbReference type="Proteomes" id="UP001177260">
    <property type="component" value="Unassembled WGS sequence"/>
</dbReference>
<keyword evidence="2" id="KW-1185">Reference proteome</keyword>
<name>A0ACC3BDP7_9EURO</name>
<gene>
    <name evidence="1" type="primary">SCT1_2</name>
    <name evidence="1" type="ORF">N8T08_008745</name>
</gene>
<sequence>MAQRYMIPWLYDLGIWIFTLCLDIFFREVYSRGAWRIPKRGPVIIVAAPHANQFVDSILLMRILKHHADRRTSFLIAEKSMREPYIGTMAGCMGALPVVRAMDNVKPGSGTVYLPDPEGDPTLLRGRDTDFTTDQFMEGGAIILPRIGKTSPEQQAIAEILGPHELRLRKPFKGFAPDHPLYKGLREGTSFKVAPHIDQSKMFDAVYKELCAGGCIGIFPEGGSHDRPSLLPLKAGAAIIALGALAREPDCGLSIIPCGMNYFHPNKFRSRAVVEFGNPVQVHPDQIEAFKAGGNSKRNAVGSLLETIQEALTAVTQQAPDHETLALIQATRRLYKPLRMKLPLPLVIELNRRLLKGYTQFKDERKVVQLNKAVTDYNRRLRALGIRDHQVEWGDVQHRPWWLVLGTLLYRIGELLTVAVGTLPSVALFWPVFVTTKIISVKKQRKALAGSVVKLEGRDVVGTWKILVAMGLAPTLYTWYTALGTIWLSYCRKGGYYATTAPWWVNAVTYVPDWIPLSVFAVFFFGLMISVSFAGLRIGEIGIDVLKSLPPLLVALSPRSHNSLAQLRAQRQELSARVVDTIDTFAPEIFPDFEAEKLVPHGHPQDDGAYRSHLKSMPPSEPESRSRSRPGSGHSRSQSGSYHLQETLLKPLTIGSKEDLGEVNRRIRDSMQERGRARVKAEYDPDEDAVVVDGAPSGGNTTDGEEKKTR</sequence>